<dbReference type="Pfam" id="PF07732">
    <property type="entry name" value="Cu-oxidase_3"/>
    <property type="match status" value="1"/>
</dbReference>
<dbReference type="GO" id="GO:0006826">
    <property type="term" value="P:iron ion transport"/>
    <property type="evidence" value="ECO:0007669"/>
    <property type="project" value="TreeGrafter"/>
</dbReference>
<gene>
    <name evidence="7" type="ORF">BOKJ2_LOCUS8968</name>
</gene>
<dbReference type="Proteomes" id="UP000614601">
    <property type="component" value="Unassembled WGS sequence"/>
</dbReference>
<feature type="domain" description="Plastocyanin-like" evidence="6">
    <location>
        <begin position="87"/>
        <end position="189"/>
    </location>
</feature>
<feature type="domain" description="Plastocyanin-like" evidence="5">
    <location>
        <begin position="260"/>
        <end position="372"/>
    </location>
</feature>
<reference evidence="7" key="1">
    <citation type="submission" date="2020-09" db="EMBL/GenBank/DDBJ databases">
        <authorList>
            <person name="Kikuchi T."/>
        </authorList>
    </citation>
    <scope>NUCLEOTIDE SEQUENCE</scope>
    <source>
        <strain evidence="7">SH1</strain>
    </source>
</reference>
<sequence length="621" mass="71322">MVPPPDDQKSFHFNFDVVPKLSMSIERDYKKLFVVDYDPDNLQWEERDNNQLAPCLAKFNLSIGLNPRNQSFFRKVDEFDTLEQFNGQHVRLHAVNGKIPSQLILTNYDSELTIRLQNGILLDSLTMRIYGLDTAWFNDGVPYLQQCPVASKSVFTYKYKVNRQGTHIYRSTQPHFRPDGFAGIMVSKKPNETLATVDGRKVPIAAEYELTIQDWPFVEANQQRQHGLSHGLSKWGHGLDRDDGQCTQGSYSGGEVDNKSVAPYTIMVNGKGWYNQEDVVTRPSRLPLTRYRITKDSYHLFRVAHLGFERALRISVEDHDITLCVVDGAHIKPVQAQSLIVLPGKVFNFYIHSKSNPNKKVYRMIVETLHEYETYDNIQQPVYGLADLVYDEVEDNGQNLDEVDFEHKICNENECIVLNCPTTSIHPNPNIRCVTADQFQDPDANDDTDMLQSKVYSSSDYEEHFISMNALTKVDGFTYAAPEGIPYFTENLKSCNDKDCNRKNVALGEMECKCFHYKQIGYNKIVQFTIYNMGPKRPGHPYLAMPVHVPSTHVYVLKMGFPTYYNNQTIKEFNKDIKCDNPEYHMEGTLQYDSEALKLAGGWWKVCVCLNVRMESHLLSK</sequence>
<dbReference type="EMBL" id="CAJFDH010000004">
    <property type="protein sequence ID" value="CAD5220486.1"/>
    <property type="molecule type" value="Genomic_DNA"/>
</dbReference>
<proteinExistence type="inferred from homology"/>
<dbReference type="InterPro" id="IPR045087">
    <property type="entry name" value="Cu-oxidase_fam"/>
</dbReference>
<keyword evidence="3" id="KW-0560">Oxidoreductase</keyword>
<dbReference type="Proteomes" id="UP000783686">
    <property type="component" value="Unassembled WGS sequence"/>
</dbReference>
<dbReference type="GO" id="GO:0016491">
    <property type="term" value="F:oxidoreductase activity"/>
    <property type="evidence" value="ECO:0007669"/>
    <property type="project" value="UniProtKB-KW"/>
</dbReference>
<comment type="similarity">
    <text evidence="1">Belongs to the multicopper oxidase family.</text>
</comment>
<evidence type="ECO:0000259" key="6">
    <source>
        <dbReference type="Pfam" id="PF07732"/>
    </source>
</evidence>
<evidence type="ECO:0000256" key="3">
    <source>
        <dbReference type="ARBA" id="ARBA00023002"/>
    </source>
</evidence>
<dbReference type="PANTHER" id="PTHR11709:SF394">
    <property type="entry name" value="FI03373P-RELATED"/>
    <property type="match status" value="1"/>
</dbReference>
<dbReference type="GO" id="GO:0005886">
    <property type="term" value="C:plasma membrane"/>
    <property type="evidence" value="ECO:0007669"/>
    <property type="project" value="TreeGrafter"/>
</dbReference>
<dbReference type="PANTHER" id="PTHR11709">
    <property type="entry name" value="MULTI-COPPER OXIDASE"/>
    <property type="match status" value="1"/>
</dbReference>
<evidence type="ECO:0000259" key="5">
    <source>
        <dbReference type="Pfam" id="PF00394"/>
    </source>
</evidence>
<dbReference type="SUPFAM" id="SSF49503">
    <property type="entry name" value="Cupredoxins"/>
    <property type="match status" value="2"/>
</dbReference>
<dbReference type="InterPro" id="IPR011707">
    <property type="entry name" value="Cu-oxidase-like_N"/>
</dbReference>
<evidence type="ECO:0000256" key="1">
    <source>
        <dbReference type="ARBA" id="ARBA00010609"/>
    </source>
</evidence>
<protein>
    <submittedName>
        <fullName evidence="7">Uncharacterized protein</fullName>
    </submittedName>
</protein>
<keyword evidence="8" id="KW-1185">Reference proteome</keyword>
<comment type="caution">
    <text evidence="7">The sequence shown here is derived from an EMBL/GenBank/DDBJ whole genome shotgun (WGS) entry which is preliminary data.</text>
</comment>
<evidence type="ECO:0000256" key="4">
    <source>
        <dbReference type="ARBA" id="ARBA00023008"/>
    </source>
</evidence>
<dbReference type="Gene3D" id="2.60.40.420">
    <property type="entry name" value="Cupredoxins - blue copper proteins"/>
    <property type="match status" value="3"/>
</dbReference>
<dbReference type="AlphaFoldDB" id="A0A811L025"/>
<organism evidence="7 8">
    <name type="scientific">Bursaphelenchus okinawaensis</name>
    <dbReference type="NCBI Taxonomy" id="465554"/>
    <lineage>
        <taxon>Eukaryota</taxon>
        <taxon>Metazoa</taxon>
        <taxon>Ecdysozoa</taxon>
        <taxon>Nematoda</taxon>
        <taxon>Chromadorea</taxon>
        <taxon>Rhabditida</taxon>
        <taxon>Tylenchina</taxon>
        <taxon>Tylenchomorpha</taxon>
        <taxon>Aphelenchoidea</taxon>
        <taxon>Aphelenchoididae</taxon>
        <taxon>Bursaphelenchus</taxon>
    </lineage>
</organism>
<accession>A0A811L025</accession>
<name>A0A811L025_9BILA</name>
<evidence type="ECO:0000313" key="8">
    <source>
        <dbReference type="Proteomes" id="UP000614601"/>
    </source>
</evidence>
<dbReference type="EMBL" id="CAJFCW020000004">
    <property type="protein sequence ID" value="CAG9113765.1"/>
    <property type="molecule type" value="Genomic_DNA"/>
</dbReference>
<dbReference type="InterPro" id="IPR008972">
    <property type="entry name" value="Cupredoxin"/>
</dbReference>
<dbReference type="Pfam" id="PF00394">
    <property type="entry name" value="Cu-oxidase"/>
    <property type="match status" value="1"/>
</dbReference>
<dbReference type="GO" id="GO:0005507">
    <property type="term" value="F:copper ion binding"/>
    <property type="evidence" value="ECO:0007669"/>
    <property type="project" value="InterPro"/>
</dbReference>
<evidence type="ECO:0000256" key="2">
    <source>
        <dbReference type="ARBA" id="ARBA00022723"/>
    </source>
</evidence>
<dbReference type="OrthoDB" id="2121828at2759"/>
<dbReference type="InterPro" id="IPR001117">
    <property type="entry name" value="Cu-oxidase_2nd"/>
</dbReference>
<evidence type="ECO:0000313" key="7">
    <source>
        <dbReference type="EMBL" id="CAD5220486.1"/>
    </source>
</evidence>
<keyword evidence="2" id="KW-0479">Metal-binding</keyword>
<keyword evidence="4" id="KW-0186">Copper</keyword>